<evidence type="ECO:0000313" key="1">
    <source>
        <dbReference type="EMBL" id="HIX87193.1"/>
    </source>
</evidence>
<protein>
    <submittedName>
        <fullName evidence="1">Uncharacterized protein</fullName>
    </submittedName>
</protein>
<evidence type="ECO:0000313" key="2">
    <source>
        <dbReference type="Proteomes" id="UP000823847"/>
    </source>
</evidence>
<organism evidence="1 2">
    <name type="scientific">Candidatus Parabacteroides intestinigallinarum</name>
    <dbReference type="NCBI Taxonomy" id="2838722"/>
    <lineage>
        <taxon>Bacteria</taxon>
        <taxon>Pseudomonadati</taxon>
        <taxon>Bacteroidota</taxon>
        <taxon>Bacteroidia</taxon>
        <taxon>Bacteroidales</taxon>
        <taxon>Tannerellaceae</taxon>
        <taxon>Parabacteroides</taxon>
    </lineage>
</organism>
<gene>
    <name evidence="1" type="ORF">H9848_11400</name>
</gene>
<dbReference type="AlphaFoldDB" id="A0A9D2BRQ5"/>
<reference evidence="1" key="1">
    <citation type="journal article" date="2021" name="PeerJ">
        <title>Extensive microbial diversity within the chicken gut microbiome revealed by metagenomics and culture.</title>
        <authorList>
            <person name="Gilroy R."/>
            <person name="Ravi A."/>
            <person name="Getino M."/>
            <person name="Pursley I."/>
            <person name="Horton D.L."/>
            <person name="Alikhan N.F."/>
            <person name="Baker D."/>
            <person name="Gharbi K."/>
            <person name="Hall N."/>
            <person name="Watson M."/>
            <person name="Adriaenssens E.M."/>
            <person name="Foster-Nyarko E."/>
            <person name="Jarju S."/>
            <person name="Secka A."/>
            <person name="Antonio M."/>
            <person name="Oren A."/>
            <person name="Chaudhuri R.R."/>
            <person name="La Ragione R."/>
            <person name="Hildebrand F."/>
            <person name="Pallen M.J."/>
        </authorList>
    </citation>
    <scope>NUCLEOTIDE SEQUENCE</scope>
    <source>
        <strain evidence="1">ChiHecec2B26-12326</strain>
    </source>
</reference>
<comment type="caution">
    <text evidence="1">The sequence shown here is derived from an EMBL/GenBank/DDBJ whole genome shotgun (WGS) entry which is preliminary data.</text>
</comment>
<name>A0A9D2BRQ5_9BACT</name>
<reference evidence="1" key="2">
    <citation type="submission" date="2021-04" db="EMBL/GenBank/DDBJ databases">
        <authorList>
            <person name="Gilroy R."/>
        </authorList>
    </citation>
    <scope>NUCLEOTIDE SEQUENCE</scope>
    <source>
        <strain evidence="1">ChiHecec2B26-12326</strain>
    </source>
</reference>
<dbReference type="EMBL" id="DXEN01000083">
    <property type="protein sequence ID" value="HIX87193.1"/>
    <property type="molecule type" value="Genomic_DNA"/>
</dbReference>
<sequence length="121" mass="14086">MSELTLPLNQVLAYGIMYQLRYEFVANEGSMLNGFESDSPQMNVFDLCEDYRKLMEVSHEAINYLMEHKIDTYEDVKEFADYFKGDDTRCRAINNALDYSFTPGWREMAGEIIGNCRSHVN</sequence>
<accession>A0A9D2BRQ5</accession>
<dbReference type="Proteomes" id="UP000823847">
    <property type="component" value="Unassembled WGS sequence"/>
</dbReference>
<proteinExistence type="predicted"/>